<dbReference type="Pfam" id="PF00561">
    <property type="entry name" value="Abhydrolase_1"/>
    <property type="match status" value="1"/>
</dbReference>
<dbReference type="InterPro" id="IPR050266">
    <property type="entry name" value="AB_hydrolase_sf"/>
</dbReference>
<feature type="domain" description="AB hydrolase-1" evidence="4">
    <location>
        <begin position="296"/>
        <end position="387"/>
    </location>
</feature>
<dbReference type="SUPFAM" id="SSF46894">
    <property type="entry name" value="C-terminal effector domain of the bipartite response regulators"/>
    <property type="match status" value="1"/>
</dbReference>
<protein>
    <submittedName>
        <fullName evidence="5">Alpha/beta fold hydrolase</fullName>
    </submittedName>
</protein>
<feature type="coiled-coil region" evidence="2">
    <location>
        <begin position="79"/>
        <end position="106"/>
    </location>
</feature>
<dbReference type="EMBL" id="SRLE01000003">
    <property type="protein sequence ID" value="TGD75460.1"/>
    <property type="molecule type" value="Genomic_DNA"/>
</dbReference>
<dbReference type="GO" id="GO:0016020">
    <property type="term" value="C:membrane"/>
    <property type="evidence" value="ECO:0007669"/>
    <property type="project" value="TreeGrafter"/>
</dbReference>
<keyword evidence="1 5" id="KW-0378">Hydrolase</keyword>
<comment type="caution">
    <text evidence="5">The sequence shown here is derived from an EMBL/GenBank/DDBJ whole genome shotgun (WGS) entry which is preliminary data.</text>
</comment>
<dbReference type="SUPFAM" id="SSF53474">
    <property type="entry name" value="alpha/beta-Hydrolases"/>
    <property type="match status" value="1"/>
</dbReference>
<dbReference type="InterPro" id="IPR029058">
    <property type="entry name" value="AB_hydrolase_fold"/>
</dbReference>
<dbReference type="PANTHER" id="PTHR43798:SF31">
    <property type="entry name" value="AB HYDROLASE SUPERFAMILY PROTEIN YCLE"/>
    <property type="match status" value="1"/>
</dbReference>
<proteinExistence type="predicted"/>
<sequence length="536" mass="59307">MSGLEIRTLGELAVLCDGEALKLPASRRTRALLAYLALTGRPHRRDRLCELLWEIPDDPRAALRWSLSKLRQVVNDAGCERLRADRERVELEADDLRLDIANYAQELEAESIGMQRLEALVAVLSEGLLEGIDIPDQPLFQEWLHAEREDVQRLRGRAVSRLATHSQLPPGRAVALARSWLDIEPFSVDAAHLWLARLEQFGQPEQAAVAREELTRRFNNAGIAWSAQSPTAPAEEGSTSAGTGSTPRQLLARQKIQFCRASDEVNIAYASVGSGPSIVKAANWLSHLELDWDAPIWSPLFRELARDHRFIRYDERGNGLSDWDVGDISFDAFVADLETVVDTLELDRFALLGISQGAAVSIEYAVRHPERVSRLVLFGGYPAGWRIDASADEIAEREAVMTLTATGWGRDNPAYRQIFSSTFMPGATAGELAWFNDFQRATTSAENAVRFLSAFGDIDVREQLARVRVPTLVIHSAGDRRIPLATGREIATRVPGAEFLSLDSDGHLLLGREPASEEFVAAVREFLARDSNGATG</sequence>
<dbReference type="InterPro" id="IPR016032">
    <property type="entry name" value="Sig_transdc_resp-reg_C-effctor"/>
</dbReference>
<dbReference type="RefSeq" id="WP_135441163.1">
    <property type="nucleotide sequence ID" value="NZ_SRLE01000003.1"/>
</dbReference>
<name>A0A4Z0M7S2_9GAMM</name>
<dbReference type="AlphaFoldDB" id="A0A4Z0M7S2"/>
<evidence type="ECO:0000259" key="4">
    <source>
        <dbReference type="Pfam" id="PF00561"/>
    </source>
</evidence>
<reference evidence="5 6" key="1">
    <citation type="submission" date="2019-04" db="EMBL/GenBank/DDBJ databases">
        <title>Taxonomy of novel Haliea sp. from mangrove soil of West Coast of India.</title>
        <authorList>
            <person name="Verma A."/>
            <person name="Kumar P."/>
            <person name="Krishnamurthi S."/>
        </authorList>
    </citation>
    <scope>NUCLEOTIDE SEQUENCE [LARGE SCALE GENOMIC DNA]</scope>
    <source>
        <strain evidence="5 6">SAOS-164</strain>
    </source>
</reference>
<feature type="compositionally biased region" description="Polar residues" evidence="3">
    <location>
        <begin position="226"/>
        <end position="246"/>
    </location>
</feature>
<organism evidence="5 6">
    <name type="scientific">Mangrovimicrobium sediminis</name>
    <dbReference type="NCBI Taxonomy" id="2562682"/>
    <lineage>
        <taxon>Bacteria</taxon>
        <taxon>Pseudomonadati</taxon>
        <taxon>Pseudomonadota</taxon>
        <taxon>Gammaproteobacteria</taxon>
        <taxon>Cellvibrionales</taxon>
        <taxon>Halieaceae</taxon>
        <taxon>Mangrovimicrobium</taxon>
    </lineage>
</organism>
<evidence type="ECO:0000256" key="1">
    <source>
        <dbReference type="ARBA" id="ARBA00022801"/>
    </source>
</evidence>
<gene>
    <name evidence="5" type="ORF">E4634_03170</name>
</gene>
<keyword evidence="6" id="KW-1185">Reference proteome</keyword>
<dbReference type="GO" id="GO:0016787">
    <property type="term" value="F:hydrolase activity"/>
    <property type="evidence" value="ECO:0007669"/>
    <property type="project" value="UniProtKB-KW"/>
</dbReference>
<evidence type="ECO:0000313" key="5">
    <source>
        <dbReference type="EMBL" id="TGD75460.1"/>
    </source>
</evidence>
<dbReference type="Gene3D" id="3.40.50.1820">
    <property type="entry name" value="alpha/beta hydrolase"/>
    <property type="match status" value="1"/>
</dbReference>
<keyword evidence="2" id="KW-0175">Coiled coil</keyword>
<evidence type="ECO:0000256" key="3">
    <source>
        <dbReference type="SAM" id="MobiDB-lite"/>
    </source>
</evidence>
<dbReference type="InterPro" id="IPR036388">
    <property type="entry name" value="WH-like_DNA-bd_sf"/>
</dbReference>
<feature type="region of interest" description="Disordered" evidence="3">
    <location>
        <begin position="225"/>
        <end position="246"/>
    </location>
</feature>
<evidence type="ECO:0000256" key="2">
    <source>
        <dbReference type="SAM" id="Coils"/>
    </source>
</evidence>
<evidence type="ECO:0000313" key="6">
    <source>
        <dbReference type="Proteomes" id="UP000298050"/>
    </source>
</evidence>
<dbReference type="GO" id="GO:0003677">
    <property type="term" value="F:DNA binding"/>
    <property type="evidence" value="ECO:0007669"/>
    <property type="project" value="InterPro"/>
</dbReference>
<dbReference type="OrthoDB" id="9808398at2"/>
<accession>A0A4Z0M7S2</accession>
<dbReference type="Gene3D" id="1.10.10.10">
    <property type="entry name" value="Winged helix-like DNA-binding domain superfamily/Winged helix DNA-binding domain"/>
    <property type="match status" value="1"/>
</dbReference>
<dbReference type="InterPro" id="IPR000073">
    <property type="entry name" value="AB_hydrolase_1"/>
</dbReference>
<dbReference type="PRINTS" id="PR00111">
    <property type="entry name" value="ABHYDROLASE"/>
</dbReference>
<dbReference type="GO" id="GO:0006355">
    <property type="term" value="P:regulation of DNA-templated transcription"/>
    <property type="evidence" value="ECO:0007669"/>
    <property type="project" value="InterPro"/>
</dbReference>
<dbReference type="Proteomes" id="UP000298050">
    <property type="component" value="Unassembled WGS sequence"/>
</dbReference>
<dbReference type="PANTHER" id="PTHR43798">
    <property type="entry name" value="MONOACYLGLYCEROL LIPASE"/>
    <property type="match status" value="1"/>
</dbReference>